<accession>A0A6G1FUY2</accession>
<keyword evidence="2" id="KW-1185">Reference proteome</keyword>
<dbReference type="GeneID" id="54414561"/>
<reference evidence="3" key="3">
    <citation type="submission" date="2025-04" db="UniProtKB">
        <authorList>
            <consortium name="RefSeq"/>
        </authorList>
    </citation>
    <scope>IDENTIFICATION</scope>
    <source>
        <strain evidence="3">CBS 781.70</strain>
    </source>
</reference>
<organism evidence="1">
    <name type="scientific">Eremomyces bilateralis CBS 781.70</name>
    <dbReference type="NCBI Taxonomy" id="1392243"/>
    <lineage>
        <taxon>Eukaryota</taxon>
        <taxon>Fungi</taxon>
        <taxon>Dikarya</taxon>
        <taxon>Ascomycota</taxon>
        <taxon>Pezizomycotina</taxon>
        <taxon>Dothideomycetes</taxon>
        <taxon>Dothideomycetes incertae sedis</taxon>
        <taxon>Eremomycetales</taxon>
        <taxon>Eremomycetaceae</taxon>
        <taxon>Eremomyces</taxon>
    </lineage>
</organism>
<evidence type="ECO:0000313" key="1">
    <source>
        <dbReference type="EMBL" id="KAF1809459.1"/>
    </source>
</evidence>
<dbReference type="Proteomes" id="UP000504638">
    <property type="component" value="Unplaced"/>
</dbReference>
<proteinExistence type="predicted"/>
<evidence type="ECO:0000313" key="2">
    <source>
        <dbReference type="Proteomes" id="UP000504638"/>
    </source>
</evidence>
<dbReference type="RefSeq" id="XP_033531090.1">
    <property type="nucleotide sequence ID" value="XM_033673991.1"/>
</dbReference>
<reference evidence="3" key="2">
    <citation type="submission" date="2020-04" db="EMBL/GenBank/DDBJ databases">
        <authorList>
            <consortium name="NCBI Genome Project"/>
        </authorList>
    </citation>
    <scope>NUCLEOTIDE SEQUENCE</scope>
    <source>
        <strain evidence="3">CBS 781.70</strain>
    </source>
</reference>
<dbReference type="EMBL" id="ML975172">
    <property type="protein sequence ID" value="KAF1809459.1"/>
    <property type="molecule type" value="Genomic_DNA"/>
</dbReference>
<sequence length="161" mass="18153">MKRGGDKPAEGIYYEQLIDMAIKEKDWHSAAAYIDRYTALESGLSGGYWATRAAPIGLIERNSRWSLSYLRLQQYEKAGGLLIQAYGNLGKSERVLRESGLDRAVGIDSNKSATLSTTRRRPVPRSPPLYVQCSASRRLENRFNPKSTWTLTCGRSQHEKL</sequence>
<evidence type="ECO:0000313" key="3">
    <source>
        <dbReference type="RefSeq" id="XP_033531090.1"/>
    </source>
</evidence>
<name>A0A6G1FUY2_9PEZI</name>
<protein>
    <submittedName>
        <fullName evidence="1 3">Uncharacterized protein</fullName>
    </submittedName>
</protein>
<gene>
    <name evidence="1 3" type="ORF">P152DRAFT_157864</name>
</gene>
<dbReference type="AlphaFoldDB" id="A0A6G1FUY2"/>
<reference evidence="1 3" key="1">
    <citation type="submission" date="2020-01" db="EMBL/GenBank/DDBJ databases">
        <authorList>
            <consortium name="DOE Joint Genome Institute"/>
            <person name="Haridas S."/>
            <person name="Albert R."/>
            <person name="Binder M."/>
            <person name="Bloem J."/>
            <person name="Labutti K."/>
            <person name="Salamov A."/>
            <person name="Andreopoulos B."/>
            <person name="Baker S.E."/>
            <person name="Barry K."/>
            <person name="Bills G."/>
            <person name="Bluhm B.H."/>
            <person name="Cannon C."/>
            <person name="Castanera R."/>
            <person name="Culley D.E."/>
            <person name="Daum C."/>
            <person name="Ezra D."/>
            <person name="Gonzalez J.B."/>
            <person name="Henrissat B."/>
            <person name="Kuo A."/>
            <person name="Liang C."/>
            <person name="Lipzen A."/>
            <person name="Lutzoni F."/>
            <person name="Magnuson J."/>
            <person name="Mondo S."/>
            <person name="Nolan M."/>
            <person name="Ohm R."/>
            <person name="Pangilinan J."/>
            <person name="Park H.-J."/>
            <person name="Ramirez L."/>
            <person name="Alfaro M."/>
            <person name="Sun H."/>
            <person name="Tritt A."/>
            <person name="Yoshinaga Y."/>
            <person name="Zwiers L.-H."/>
            <person name="Turgeon B.G."/>
            <person name="Goodwin S.B."/>
            <person name="Spatafora J.W."/>
            <person name="Crous P.W."/>
            <person name="Grigoriev I.V."/>
        </authorList>
    </citation>
    <scope>NUCLEOTIDE SEQUENCE</scope>
    <source>
        <strain evidence="1 3">CBS 781.70</strain>
    </source>
</reference>